<dbReference type="GO" id="GO:0060090">
    <property type="term" value="F:molecular adaptor activity"/>
    <property type="evidence" value="ECO:0007669"/>
    <property type="project" value="Ensembl"/>
</dbReference>
<feature type="region of interest" description="Disordered" evidence="18">
    <location>
        <begin position="368"/>
        <end position="478"/>
    </location>
</feature>
<feature type="compositionally biased region" description="Basic and acidic residues" evidence="18">
    <location>
        <begin position="937"/>
        <end position="948"/>
    </location>
</feature>
<evidence type="ECO:0000256" key="12">
    <source>
        <dbReference type="ARBA" id="ARBA00022859"/>
    </source>
</evidence>
<feature type="compositionally biased region" description="Low complexity" evidence="18">
    <location>
        <begin position="413"/>
        <end position="423"/>
    </location>
</feature>
<feature type="compositionally biased region" description="Polar residues" evidence="18">
    <location>
        <begin position="949"/>
        <end position="968"/>
    </location>
</feature>
<feature type="region of interest" description="Disordered" evidence="18">
    <location>
        <begin position="493"/>
        <end position="608"/>
    </location>
</feature>
<keyword evidence="22" id="KW-1185">Reference proteome</keyword>
<reference evidence="21 22" key="1">
    <citation type="submission" date="2009-12" db="EMBL/GenBank/DDBJ databases">
        <title>The Genome Sequence of Anolis carolinensis (Green Anole Lizard).</title>
        <authorList>
            <consortium name="The Genome Sequencing Platform"/>
            <person name="Di Palma F."/>
            <person name="Alfoldi J."/>
            <person name="Heiman D."/>
            <person name="Young S."/>
            <person name="Grabherr M."/>
            <person name="Johnson J."/>
            <person name="Lander E.S."/>
            <person name="Lindblad-Toh K."/>
        </authorList>
    </citation>
    <scope>NUCLEOTIDE SEQUENCE [LARGE SCALE GENOMIC DNA]</scope>
    <source>
        <strain evidence="21 22">JBL SC #1</strain>
    </source>
</reference>
<organism evidence="21 22">
    <name type="scientific">Anolis carolinensis</name>
    <name type="common">Green anole</name>
    <name type="synonym">American chameleon</name>
    <dbReference type="NCBI Taxonomy" id="28377"/>
    <lineage>
        <taxon>Eukaryota</taxon>
        <taxon>Metazoa</taxon>
        <taxon>Chordata</taxon>
        <taxon>Craniata</taxon>
        <taxon>Vertebrata</taxon>
        <taxon>Euteleostomi</taxon>
        <taxon>Lepidosauria</taxon>
        <taxon>Squamata</taxon>
        <taxon>Bifurcata</taxon>
        <taxon>Unidentata</taxon>
        <taxon>Episquamata</taxon>
        <taxon>Toxicofera</taxon>
        <taxon>Iguania</taxon>
        <taxon>Dactyloidae</taxon>
        <taxon>Anolis</taxon>
    </lineage>
</organism>
<feature type="region of interest" description="Disordered" evidence="18">
    <location>
        <begin position="1"/>
        <end position="33"/>
    </location>
</feature>
<dbReference type="CTD" id="54726"/>
<evidence type="ECO:0000256" key="4">
    <source>
        <dbReference type="ARBA" id="ARBA00012759"/>
    </source>
</evidence>
<dbReference type="GO" id="GO:0061578">
    <property type="term" value="F:K63-linked deubiquitinase activity"/>
    <property type="evidence" value="ECO:0000318"/>
    <property type="project" value="GO_Central"/>
</dbReference>
<dbReference type="KEGG" id="acs:100557695"/>
<evidence type="ECO:0000256" key="11">
    <source>
        <dbReference type="ARBA" id="ARBA00022807"/>
    </source>
</evidence>
<dbReference type="GO" id="GO:0005634">
    <property type="term" value="C:nucleus"/>
    <property type="evidence" value="ECO:0007669"/>
    <property type="project" value="UniProtKB-SubCell"/>
</dbReference>
<reference evidence="21" key="2">
    <citation type="submission" date="2025-08" db="UniProtKB">
        <authorList>
            <consortium name="Ensembl"/>
        </authorList>
    </citation>
    <scope>IDENTIFICATION</scope>
</reference>
<dbReference type="InterPro" id="IPR003323">
    <property type="entry name" value="OTU_dom"/>
</dbReference>
<keyword evidence="13" id="KW-0007">Acetylation</keyword>
<dbReference type="GO" id="GO:0034122">
    <property type="term" value="P:negative regulation of toll-like receptor signaling pathway"/>
    <property type="evidence" value="ECO:0000318"/>
    <property type="project" value="GO_Central"/>
</dbReference>
<evidence type="ECO:0000259" key="19">
    <source>
        <dbReference type="PROSITE" id="PS50304"/>
    </source>
</evidence>
<sequence length="1127" mass="125579">MEEAGAGGKEEEEEEKEPKGSPRPPKGGAEAPWASRAAMDHSLRSQGLHRKAVAKDGSCLFRAVAEQVFHSQSQHLDIRMACINYLKKNREQFEAFIEGSFEEYLKNLENPQEWVGQVEISALSLMYKKDFIIYQEPNTTPSHVTQNGFPDKVLLCFSNGSHYDIAYPVQYTVHAALCQSILYELLYEKVFEIDMSNILEELCSPAGTKDVGGNSEASESEDEDAESELDATSHANGMKPLVGKKHANKDRKANSIALPRNVLRALNPSIYQNIEYEDWRQSKRDQQKQDFSIAAGMQYSVGDKCKVRLEHNGRFYNAHIQEVQSASGPVVVFVEELGVKYSVSLKNLKPLPQTPPVENWNVVAGKKMKKLSPVHGQNNQMDADYKGSRNPNRPIKPVSALPPRLQGSRQHHLSSLSMQSQQSSHERKTPDRNPSQYVRKPERVRSERTEDSTNRDGSYWGLSPEEHKEKQAAEEMSSLHEIQFQDEEAFPALSNSSMSQVAPQTTKDSTWRKSQVPNGRRTSSLEKEKEVGQYTEAKEEKESKPRQIPLEQKVESKISKINGENVEDAGASPLSSQEDSQSPSLEQEHLPGATPPLPSAFPEMHLPPTVPSIPTIVPSWQSESTTCGVAGVLPQTSLPSVIPTPPTGLDSTLPPVHVASSPVGGIPVPLQAVNQPLMPMPQTLNPYQDPLYPGFPLNEKGERVMVPPFSVCCTGEDLPNDKNILRFFFNLGVKAYSCPMWVPHSYLYPLHQAYITACRMYTKVPMAVYSHNPWMQELPLAQNGNEASRMEGYFPLQGEVGINGQSSQTDTLSPPMPIFIPTAQVPESHGLVCVESENPTHPLHVEYDESLGGKNIFPETPFGQNPFLGPVPVFPPVWCGYPVQGYVENSAVRQVAVPSQEKRGDAFPEEHSSPIPEAGDKPLPKSKDESSAQSPHLPERVAKNERNAASKTSATVPREQQTSAIPSFTQAKAVLQKYSTGTQESKRQMAASPKTELKSVALDCKEKTNIASVAANVSTDLEENRVPKSREESSEDECEVSDMLKSGRSKQFYNRTLGGGRRPRSEWRYPSGRGGYQYPRNEESWKGPLPRNREEGSQYHRYFRGRPYRHDRRRSNMGDGHRGQPLS</sequence>
<keyword evidence="9" id="KW-0833">Ubl conjugation pathway</keyword>
<evidence type="ECO:0000256" key="5">
    <source>
        <dbReference type="ARBA" id="ARBA00022490"/>
    </source>
</evidence>
<evidence type="ECO:0000259" key="20">
    <source>
        <dbReference type="PROSITE" id="PS50802"/>
    </source>
</evidence>
<dbReference type="PROSITE" id="PS50304">
    <property type="entry name" value="TUDOR"/>
    <property type="match status" value="1"/>
</dbReference>
<dbReference type="GeneTree" id="ENSGT00940000160512"/>
<evidence type="ECO:0000256" key="8">
    <source>
        <dbReference type="ARBA" id="ARBA00022670"/>
    </source>
</evidence>
<dbReference type="Gene3D" id="3.90.70.80">
    <property type="match status" value="1"/>
</dbReference>
<dbReference type="Pfam" id="PF02338">
    <property type="entry name" value="OTU"/>
    <property type="match status" value="1"/>
</dbReference>
<dbReference type="GeneID" id="100557695"/>
<feature type="domain" description="Tudor" evidence="19">
    <location>
        <begin position="298"/>
        <end position="358"/>
    </location>
</feature>
<dbReference type="PROSITE" id="PS50802">
    <property type="entry name" value="OTU"/>
    <property type="match status" value="1"/>
</dbReference>
<dbReference type="GO" id="GO:1903093">
    <property type="term" value="P:regulation of protein K48-linked deubiquitination"/>
    <property type="evidence" value="ECO:0007669"/>
    <property type="project" value="Ensembl"/>
</dbReference>
<dbReference type="GO" id="GO:0044314">
    <property type="term" value="P:protein K27-linked ubiquitination"/>
    <property type="evidence" value="ECO:0007669"/>
    <property type="project" value="Ensembl"/>
</dbReference>
<evidence type="ECO:0000256" key="15">
    <source>
        <dbReference type="ARBA" id="ARBA00058854"/>
    </source>
</evidence>
<dbReference type="GO" id="GO:0140374">
    <property type="term" value="P:antiviral innate immune response"/>
    <property type="evidence" value="ECO:0007669"/>
    <property type="project" value="Ensembl"/>
</dbReference>
<feature type="compositionally biased region" description="Basic and acidic residues" evidence="18">
    <location>
        <begin position="1080"/>
        <end position="1098"/>
    </location>
</feature>
<keyword evidence="7" id="KW-0399">Innate immunity</keyword>
<dbReference type="eggNOG" id="KOG2605">
    <property type="taxonomic scope" value="Eukaryota"/>
</dbReference>
<keyword evidence="11" id="KW-0788">Thiol protease</keyword>
<keyword evidence="14" id="KW-0539">Nucleus</keyword>
<gene>
    <name evidence="21" type="primary">OTUD4</name>
</gene>
<dbReference type="GO" id="GO:0035871">
    <property type="term" value="P:protein K11-linked deubiquitination"/>
    <property type="evidence" value="ECO:0007669"/>
    <property type="project" value="Ensembl"/>
</dbReference>
<dbReference type="PANTHER" id="PTHR12419">
    <property type="entry name" value="OTU DOMAIN CONTAINING PROTEIN"/>
    <property type="match status" value="1"/>
</dbReference>
<evidence type="ECO:0000256" key="14">
    <source>
        <dbReference type="ARBA" id="ARBA00023242"/>
    </source>
</evidence>
<comment type="function">
    <text evidence="15">Deubiquitinase which hydrolyzes the isopeptide bond between the ubiquitin C-terminus and the lysine epsilon-amino group of the target protein. May negatively regulate inflammatory and pathogen recognition signaling in innate immune response. Upon phosphorylation at Ser-202 and Ser-204 residues, via IL-1 receptor and Toll-like receptor signaling pathway, specifically deubiquitinates 'Lys-63'-polyubiquitinated MYD88 adapter protein triggering down-regulation of NF-kappa-B-dependent transcription of inflammatory mediators. Independently of the catalytic activity, acts as a scaffold for alternative deubiquitinases to assemble specific deubiquitinase-substrate complexes. Associates with USP7 and USP9X deubiquitinases to stabilize alkylation repair enzyme ALKBH3, thereby promoting the repair of alkylated DNA lesions.</text>
</comment>
<feature type="compositionally biased region" description="Acidic residues" evidence="18">
    <location>
        <begin position="218"/>
        <end position="229"/>
    </location>
</feature>
<comment type="catalytic activity">
    <reaction evidence="1">
        <text>Thiol-dependent hydrolysis of ester, thioester, amide, peptide and isopeptide bonds formed by the C-terminal Gly of ubiquitin (a 76-residue protein attached to proteins as an intracellular targeting signal).</text>
        <dbReference type="EC" id="3.4.19.12"/>
    </reaction>
</comment>
<evidence type="ECO:0000256" key="17">
    <source>
        <dbReference type="ARBA" id="ARBA00074854"/>
    </source>
</evidence>
<dbReference type="Gene3D" id="2.30.30.140">
    <property type="match status" value="1"/>
</dbReference>
<evidence type="ECO:0000256" key="1">
    <source>
        <dbReference type="ARBA" id="ARBA00000707"/>
    </source>
</evidence>
<dbReference type="InterPro" id="IPR038765">
    <property type="entry name" value="Papain-like_cys_pep_sf"/>
</dbReference>
<dbReference type="FunFam" id="3.90.70.80:FF:000013">
    <property type="entry name" value="OTU domain-containing protein 4"/>
    <property type="match status" value="1"/>
</dbReference>
<accession>G1KBZ6</accession>
<evidence type="ECO:0000313" key="21">
    <source>
        <dbReference type="Ensembl" id="ENSACAP00000003427.4"/>
    </source>
</evidence>
<dbReference type="SUPFAM" id="SSF63748">
    <property type="entry name" value="Tudor/PWWP/MBT"/>
    <property type="match status" value="1"/>
</dbReference>
<dbReference type="OrthoDB" id="10017659at2759"/>
<dbReference type="Ensembl" id="ENSACAT00000003512.4">
    <property type="protein sequence ID" value="ENSACAP00000003427.4"/>
    <property type="gene ID" value="ENSACAG00000003512.4"/>
</dbReference>
<evidence type="ECO:0000256" key="2">
    <source>
        <dbReference type="ARBA" id="ARBA00004123"/>
    </source>
</evidence>
<dbReference type="GO" id="GO:2000660">
    <property type="term" value="P:negative regulation of interleukin-1-mediated signaling pathway"/>
    <property type="evidence" value="ECO:0000318"/>
    <property type="project" value="GO_Central"/>
</dbReference>
<dbReference type="CDD" id="cd22794">
    <property type="entry name" value="OTU_OTUD4"/>
    <property type="match status" value="1"/>
</dbReference>
<evidence type="ECO:0000256" key="18">
    <source>
        <dbReference type="SAM" id="MobiDB-lite"/>
    </source>
</evidence>
<dbReference type="SMART" id="SM00333">
    <property type="entry name" value="TUDOR"/>
    <property type="match status" value="1"/>
</dbReference>
<evidence type="ECO:0000256" key="7">
    <source>
        <dbReference type="ARBA" id="ARBA00022588"/>
    </source>
</evidence>
<feature type="region of interest" description="Disordered" evidence="18">
    <location>
        <begin position="897"/>
        <end position="968"/>
    </location>
</feature>
<keyword evidence="8" id="KW-0645">Protease</keyword>
<name>G1KBZ6_ANOCA</name>
<feature type="compositionally biased region" description="Basic and acidic residues" evidence="18">
    <location>
        <begin position="900"/>
        <end position="930"/>
    </location>
</feature>
<dbReference type="EC" id="3.4.19.12" evidence="4"/>
<dbReference type="GO" id="GO:0006307">
    <property type="term" value="P:DNA alkylation repair"/>
    <property type="evidence" value="ECO:0007669"/>
    <property type="project" value="Ensembl"/>
</dbReference>
<feature type="compositionally biased region" description="Basic and acidic residues" evidence="18">
    <location>
        <begin position="1114"/>
        <end position="1127"/>
    </location>
</feature>
<dbReference type="CDD" id="cd20448">
    <property type="entry name" value="Tudor_OTUD4"/>
    <property type="match status" value="1"/>
</dbReference>
<dbReference type="GO" id="GO:0071108">
    <property type="term" value="P:protein K48-linked deubiquitination"/>
    <property type="evidence" value="ECO:0007669"/>
    <property type="project" value="Ensembl"/>
</dbReference>
<evidence type="ECO:0000256" key="10">
    <source>
        <dbReference type="ARBA" id="ARBA00022801"/>
    </source>
</evidence>
<feature type="compositionally biased region" description="Polar residues" evidence="18">
    <location>
        <begin position="573"/>
        <end position="585"/>
    </location>
</feature>
<dbReference type="Bgee" id="ENSACAG00000003512">
    <property type="expression patterns" value="Expressed in forelimb bud and 12 other cell types or tissues"/>
</dbReference>
<reference evidence="21" key="3">
    <citation type="submission" date="2025-09" db="UniProtKB">
        <authorList>
            <consortium name="Ensembl"/>
        </authorList>
    </citation>
    <scope>IDENTIFICATION</scope>
</reference>
<dbReference type="GO" id="GO:0070536">
    <property type="term" value="P:protein K63-linked deubiquitination"/>
    <property type="evidence" value="ECO:0007669"/>
    <property type="project" value="Ensembl"/>
</dbReference>
<dbReference type="STRING" id="28377.ENSACAP00000003427"/>
<keyword evidence="12" id="KW-0391">Immunity</keyword>
<feature type="compositionally biased region" description="Basic and acidic residues" evidence="18">
    <location>
        <begin position="1022"/>
        <end position="1032"/>
    </location>
</feature>
<evidence type="ECO:0000256" key="3">
    <source>
        <dbReference type="ARBA" id="ARBA00004496"/>
    </source>
</evidence>
<evidence type="ECO:0000256" key="6">
    <source>
        <dbReference type="ARBA" id="ARBA00022553"/>
    </source>
</evidence>
<dbReference type="AlphaFoldDB" id="G1KBZ6"/>
<feature type="region of interest" description="Disordered" evidence="18">
    <location>
        <begin position="1020"/>
        <end position="1127"/>
    </location>
</feature>
<dbReference type="GO" id="GO:0006508">
    <property type="term" value="P:proteolysis"/>
    <property type="evidence" value="ECO:0007669"/>
    <property type="project" value="UniProtKB-KW"/>
</dbReference>
<protein>
    <recommendedName>
        <fullName evidence="17">OTU domain-containing protein 4</fullName>
        <ecNumber evidence="4">3.4.19.12</ecNumber>
    </recommendedName>
</protein>
<dbReference type="InterPro" id="IPR050704">
    <property type="entry name" value="Peptidase_C85-like"/>
</dbReference>
<dbReference type="GO" id="GO:0004843">
    <property type="term" value="F:cysteine-type deubiquitinase activity"/>
    <property type="evidence" value="ECO:0000318"/>
    <property type="project" value="GO_Central"/>
</dbReference>
<feature type="compositionally biased region" description="Basic residues" evidence="18">
    <location>
        <begin position="1101"/>
        <end position="1113"/>
    </location>
</feature>
<feature type="compositionally biased region" description="Basic and acidic residues" evidence="18">
    <location>
        <begin position="464"/>
        <end position="473"/>
    </location>
</feature>
<proteinExistence type="predicted"/>
<evidence type="ECO:0000256" key="13">
    <source>
        <dbReference type="ARBA" id="ARBA00022990"/>
    </source>
</evidence>
<feature type="compositionally biased region" description="Basic and acidic residues" evidence="18">
    <location>
        <begin position="439"/>
        <end position="454"/>
    </location>
</feature>
<keyword evidence="10" id="KW-0378">Hydrolase</keyword>
<evidence type="ECO:0000256" key="16">
    <source>
        <dbReference type="ARBA" id="ARBA00062839"/>
    </source>
</evidence>
<keyword evidence="6" id="KW-0597">Phosphoprotein</keyword>
<keyword evidence="5" id="KW-0963">Cytoplasm</keyword>
<comment type="subcellular location">
    <subcellularLocation>
        <location evidence="3">Cytoplasm</location>
    </subcellularLocation>
    <subcellularLocation>
        <location evidence="2">Nucleus</location>
    </subcellularLocation>
</comment>
<feature type="compositionally biased region" description="Polar residues" evidence="18">
    <location>
        <begin position="493"/>
        <end position="522"/>
    </location>
</feature>
<feature type="domain" description="OTU" evidence="20">
    <location>
        <begin position="48"/>
        <end position="169"/>
    </location>
</feature>
<dbReference type="Proteomes" id="UP000001646">
    <property type="component" value="Chromosome 5"/>
</dbReference>
<dbReference type="RefSeq" id="XP_008110060.1">
    <property type="nucleotide sequence ID" value="XM_008111853.3"/>
</dbReference>
<dbReference type="PANTHER" id="PTHR12419:SF9">
    <property type="entry name" value="OTU DOMAIN-CONTAINING PROTEIN 4"/>
    <property type="match status" value="1"/>
</dbReference>
<dbReference type="SUPFAM" id="SSF54001">
    <property type="entry name" value="Cysteine proteinases"/>
    <property type="match status" value="1"/>
</dbReference>
<feature type="region of interest" description="Disordered" evidence="18">
    <location>
        <begin position="208"/>
        <end position="251"/>
    </location>
</feature>
<feature type="compositionally biased region" description="Basic and acidic residues" evidence="18">
    <location>
        <begin position="523"/>
        <end position="545"/>
    </location>
</feature>
<evidence type="ECO:0000313" key="22">
    <source>
        <dbReference type="Proteomes" id="UP000001646"/>
    </source>
</evidence>
<evidence type="ECO:0000256" key="9">
    <source>
        <dbReference type="ARBA" id="ARBA00022786"/>
    </source>
</evidence>
<dbReference type="InParanoid" id="G1KBZ6"/>
<dbReference type="HOGENOM" id="CLU_291170_0_0_1"/>
<dbReference type="InterPro" id="IPR002999">
    <property type="entry name" value="Tudor"/>
</dbReference>
<dbReference type="GO" id="GO:0005829">
    <property type="term" value="C:cytosol"/>
    <property type="evidence" value="ECO:0007669"/>
    <property type="project" value="Ensembl"/>
</dbReference>
<comment type="subunit">
    <text evidence="16">Interacts with MYD88; the interaction is direct. Interacts with ALKBH3; the interaction is direct. Interacts with USP7; the interaction is direct. Interacts with USP9X; the interaction is direct.</text>
</comment>